<feature type="domain" description="AIG1-type G" evidence="4">
    <location>
        <begin position="421"/>
        <end position="608"/>
    </location>
</feature>
<dbReference type="FunFam" id="3.40.50.300:FF:001809">
    <property type="entry name" value="Si:ch1073-365p7.2"/>
    <property type="match status" value="2"/>
</dbReference>
<evidence type="ECO:0000313" key="5">
    <source>
        <dbReference type="Ensembl" id="ENSOMEP00000014263.1"/>
    </source>
</evidence>
<dbReference type="PaxDb" id="30732-ENSOMEP00000014263"/>
<keyword evidence="2" id="KW-0547">Nucleotide-binding</keyword>
<dbReference type="Gene3D" id="3.40.50.300">
    <property type="entry name" value="P-loop containing nucleotide triphosphate hydrolases"/>
    <property type="match status" value="3"/>
</dbReference>
<dbReference type="AlphaFoldDB" id="A0A3B3CAD4"/>
<dbReference type="PANTHER" id="PTHR10903:SF107">
    <property type="entry name" value="GTPASE IMAP FAMILY MEMBER 4-LIKE-RELATED"/>
    <property type="match status" value="1"/>
</dbReference>
<feature type="domain" description="AIG1-type G" evidence="4">
    <location>
        <begin position="218"/>
        <end position="420"/>
    </location>
</feature>
<evidence type="ECO:0000259" key="4">
    <source>
        <dbReference type="PROSITE" id="PS51720"/>
    </source>
</evidence>
<protein>
    <recommendedName>
        <fullName evidence="4">AIG1-type G domain-containing protein</fullName>
    </recommendedName>
</protein>
<dbReference type="GeneTree" id="ENSGT00940000162556"/>
<dbReference type="Ensembl" id="ENSOMET00000022176.1">
    <property type="protein sequence ID" value="ENSOMEP00000014263.1"/>
    <property type="gene ID" value="ENSOMEG00000015751.1"/>
</dbReference>
<dbReference type="OMA" id="DINEWHD"/>
<dbReference type="InterPro" id="IPR027417">
    <property type="entry name" value="P-loop_NTPase"/>
</dbReference>
<proteinExistence type="inferred from homology"/>
<dbReference type="InterPro" id="IPR045058">
    <property type="entry name" value="GIMA/IAN/Toc"/>
</dbReference>
<dbReference type="InterPro" id="IPR006703">
    <property type="entry name" value="G_AIG1"/>
</dbReference>
<name>A0A3B3CAD4_ORYME</name>
<reference evidence="5" key="1">
    <citation type="submission" date="2025-08" db="UniProtKB">
        <authorList>
            <consortium name="Ensembl"/>
        </authorList>
    </citation>
    <scope>IDENTIFICATION</scope>
</reference>
<accession>A0A3B3CAD4</accession>
<dbReference type="SUPFAM" id="SSF52540">
    <property type="entry name" value="P-loop containing nucleoside triphosphate hydrolases"/>
    <property type="match status" value="3"/>
</dbReference>
<sequence>ISGSCPELRIVLIGGRRSKRNKSSTGNLILGQNVFDTSSRTDQSTARQKEVHGRLVTVVDTPGWWWGYPRENTSELDQIEIQNSVHLCPPGPHVFLLVIPVEFNFPLSVKSSLKEHLELFNADVLKHTILLFTAFSSYSEENIQHLIKKYTSVQQILQQCGNRKHFLHISESADRTQVLELFRKIEELVTNNLNNPYSKKRQKVRALVEGVLQNSHIGELNTLVIVGPQRSGKSSAGNIILGKDAFDVNKNCDSPRTTQCEIGHGVFAERRLTVVDSPGWYWRYTLQDTSEMNKLKMENSLYMCPPGPHAVLLVIVLGTAINAKYQRSLQDHMSLFGDDVWKYTIILFTRPDWLGVKTVEERIESDEGLQWLVNKCENRYHVLNNLEPNNREQVKVLLEKIEEMWVGPCIFTQKNIGPQWSGKSSAGNIILGKDVFEVNKNWYGSRTAQREIGHSVFAERRLTVVDSPGWFYIHTLQDTSEMYKLEIENSLYMCPPGPHAVLLVVELDTAVNAKYQRSVQDHMSLFGDDVWKHTIILFTMGDWLGVKTVEERIESDEGLQWLVNKCENRYHVLNNQERNNREQVKVLLEKIEEIANINFSNKIHIILKNLII</sequence>
<evidence type="ECO:0000256" key="2">
    <source>
        <dbReference type="ARBA" id="ARBA00022741"/>
    </source>
</evidence>
<evidence type="ECO:0000256" key="3">
    <source>
        <dbReference type="ARBA" id="ARBA00023134"/>
    </source>
</evidence>
<dbReference type="Pfam" id="PF04548">
    <property type="entry name" value="AIG1"/>
    <property type="match status" value="3"/>
</dbReference>
<dbReference type="PROSITE" id="PS51720">
    <property type="entry name" value="G_AIG1"/>
    <property type="match status" value="3"/>
</dbReference>
<reference evidence="5" key="2">
    <citation type="submission" date="2025-09" db="UniProtKB">
        <authorList>
            <consortium name="Ensembl"/>
        </authorList>
    </citation>
    <scope>IDENTIFICATION</scope>
</reference>
<keyword evidence="3" id="KW-0342">GTP-binding</keyword>
<dbReference type="Proteomes" id="UP000261560">
    <property type="component" value="Unplaced"/>
</dbReference>
<comment type="similarity">
    <text evidence="1">Belongs to the TRAFAC class TrmE-Era-EngA-EngB-Septin-like GTPase superfamily. AIG1/Toc34/Toc159-like paraseptin GTPase family. IAN subfamily.</text>
</comment>
<dbReference type="GO" id="GO:0005525">
    <property type="term" value="F:GTP binding"/>
    <property type="evidence" value="ECO:0007669"/>
    <property type="project" value="UniProtKB-KW"/>
</dbReference>
<feature type="domain" description="AIG1-type G" evidence="4">
    <location>
        <begin position="7"/>
        <end position="206"/>
    </location>
</feature>
<dbReference type="PANTHER" id="PTHR10903">
    <property type="entry name" value="GTPASE, IMAP FAMILY MEMBER-RELATED"/>
    <property type="match status" value="1"/>
</dbReference>
<evidence type="ECO:0000256" key="1">
    <source>
        <dbReference type="ARBA" id="ARBA00008535"/>
    </source>
</evidence>
<organism evidence="5 6">
    <name type="scientific">Oryzias melastigma</name>
    <name type="common">Marine medaka</name>
    <dbReference type="NCBI Taxonomy" id="30732"/>
    <lineage>
        <taxon>Eukaryota</taxon>
        <taxon>Metazoa</taxon>
        <taxon>Chordata</taxon>
        <taxon>Craniata</taxon>
        <taxon>Vertebrata</taxon>
        <taxon>Euteleostomi</taxon>
        <taxon>Actinopterygii</taxon>
        <taxon>Neopterygii</taxon>
        <taxon>Teleostei</taxon>
        <taxon>Neoteleostei</taxon>
        <taxon>Acanthomorphata</taxon>
        <taxon>Ovalentaria</taxon>
        <taxon>Atherinomorphae</taxon>
        <taxon>Beloniformes</taxon>
        <taxon>Adrianichthyidae</taxon>
        <taxon>Oryziinae</taxon>
        <taxon>Oryzias</taxon>
    </lineage>
</organism>
<evidence type="ECO:0000313" key="6">
    <source>
        <dbReference type="Proteomes" id="UP000261560"/>
    </source>
</evidence>
<keyword evidence="6" id="KW-1185">Reference proteome</keyword>